<dbReference type="PANTHER" id="PTHR43008:SF8">
    <property type="entry name" value="BENZIL REDUCTASE ((S)-BENZOIN FORMING) IRC24"/>
    <property type="match status" value="1"/>
</dbReference>
<evidence type="ECO:0000259" key="5">
    <source>
        <dbReference type="SMART" id="SM00822"/>
    </source>
</evidence>
<dbReference type="PANTHER" id="PTHR43008">
    <property type="entry name" value="BENZIL REDUCTASE"/>
    <property type="match status" value="1"/>
</dbReference>
<dbReference type="InterPro" id="IPR036291">
    <property type="entry name" value="NAD(P)-bd_dom_sf"/>
</dbReference>
<dbReference type="Gene3D" id="3.40.50.720">
    <property type="entry name" value="NAD(P)-binding Rossmann-like Domain"/>
    <property type="match status" value="1"/>
</dbReference>
<proteinExistence type="inferred from homology"/>
<dbReference type="InterPro" id="IPR057326">
    <property type="entry name" value="KR_dom"/>
</dbReference>
<comment type="similarity">
    <text evidence="1 4">Belongs to the short-chain dehydrogenases/reductases (SDR) family.</text>
</comment>
<dbReference type="EMBL" id="KZ110600">
    <property type="protein sequence ID" value="OSX60268.1"/>
    <property type="molecule type" value="Genomic_DNA"/>
</dbReference>
<dbReference type="SMART" id="SM00822">
    <property type="entry name" value="PKS_KR"/>
    <property type="match status" value="1"/>
</dbReference>
<sequence length="257" mass="27367">MARNPVVLITGASKGLGLAATTILLAEFHANVIALSRTETPELADLRNAHQNALIIVKGDVTDETVVSEAVTTALKAFQHIDSLILNAGILDPLGRVDAPDIPLAAWKSHFDVNFFSLITALRATLPSLRGSDLGGRVVFVSSGSATKGTPSMGPYNASKAAMNSLCRTLAEEEPSVTCVAMRPGTVDTQMQTQLRAGADTLEDKVHKMFIGLHEDKKLIKPEQSGYVIAALAVKASSSMSGKFVSYDAEECKDFRK</sequence>
<dbReference type="OrthoDB" id="9876299at2759"/>
<dbReference type="GeneID" id="36333075"/>
<feature type="domain" description="Ketoreductase" evidence="5">
    <location>
        <begin position="5"/>
        <end position="190"/>
    </location>
</feature>
<dbReference type="GO" id="GO:0016616">
    <property type="term" value="F:oxidoreductase activity, acting on the CH-OH group of donors, NAD or NADP as acceptor"/>
    <property type="evidence" value="ECO:0007669"/>
    <property type="project" value="UniProtKB-ARBA"/>
</dbReference>
<dbReference type="GO" id="GO:0050664">
    <property type="term" value="F:oxidoreductase activity, acting on NAD(P)H, oxygen as acceptor"/>
    <property type="evidence" value="ECO:0007669"/>
    <property type="project" value="TreeGrafter"/>
</dbReference>
<keyword evidence="7" id="KW-1185">Reference proteome</keyword>
<gene>
    <name evidence="6" type="ORF">POSPLADRAFT_1171302</name>
</gene>
<dbReference type="Proteomes" id="UP000194127">
    <property type="component" value="Unassembled WGS sequence"/>
</dbReference>
<keyword evidence="2" id="KW-0521">NADP</keyword>
<accession>A0A1X6MV68</accession>
<evidence type="ECO:0000256" key="3">
    <source>
        <dbReference type="ARBA" id="ARBA00023002"/>
    </source>
</evidence>
<dbReference type="SUPFAM" id="SSF51735">
    <property type="entry name" value="NAD(P)-binding Rossmann-fold domains"/>
    <property type="match status" value="1"/>
</dbReference>
<organism evidence="6 7">
    <name type="scientific">Postia placenta MAD-698-R-SB12</name>
    <dbReference type="NCBI Taxonomy" id="670580"/>
    <lineage>
        <taxon>Eukaryota</taxon>
        <taxon>Fungi</taxon>
        <taxon>Dikarya</taxon>
        <taxon>Basidiomycota</taxon>
        <taxon>Agaricomycotina</taxon>
        <taxon>Agaricomycetes</taxon>
        <taxon>Polyporales</taxon>
        <taxon>Adustoporiaceae</taxon>
        <taxon>Rhodonia</taxon>
    </lineage>
</organism>
<dbReference type="RefSeq" id="XP_024337062.1">
    <property type="nucleotide sequence ID" value="XM_024488126.1"/>
</dbReference>
<evidence type="ECO:0000256" key="2">
    <source>
        <dbReference type="ARBA" id="ARBA00022857"/>
    </source>
</evidence>
<dbReference type="AlphaFoldDB" id="A0A1X6MV68"/>
<dbReference type="Pfam" id="PF00106">
    <property type="entry name" value="adh_short"/>
    <property type="match status" value="1"/>
</dbReference>
<dbReference type="InterPro" id="IPR020904">
    <property type="entry name" value="Sc_DH/Rdtase_CS"/>
</dbReference>
<protein>
    <recommendedName>
        <fullName evidence="5">Ketoreductase domain-containing protein</fullName>
    </recommendedName>
</protein>
<dbReference type="InterPro" id="IPR002347">
    <property type="entry name" value="SDR_fam"/>
</dbReference>
<dbReference type="PROSITE" id="PS00061">
    <property type="entry name" value="ADH_SHORT"/>
    <property type="match status" value="1"/>
</dbReference>
<keyword evidence="3" id="KW-0560">Oxidoreductase</keyword>
<dbReference type="PRINTS" id="PR00080">
    <property type="entry name" value="SDRFAMILY"/>
</dbReference>
<evidence type="ECO:0000313" key="6">
    <source>
        <dbReference type="EMBL" id="OSX60268.1"/>
    </source>
</evidence>
<evidence type="ECO:0000313" key="7">
    <source>
        <dbReference type="Proteomes" id="UP000194127"/>
    </source>
</evidence>
<dbReference type="STRING" id="670580.A0A1X6MV68"/>
<dbReference type="PRINTS" id="PR00081">
    <property type="entry name" value="GDHRDH"/>
</dbReference>
<reference evidence="6 7" key="1">
    <citation type="submission" date="2017-04" db="EMBL/GenBank/DDBJ databases">
        <title>Genome Sequence of the Model Brown-Rot Fungus Postia placenta SB12.</title>
        <authorList>
            <consortium name="DOE Joint Genome Institute"/>
            <person name="Gaskell J."/>
            <person name="Kersten P."/>
            <person name="Larrondo L.F."/>
            <person name="Canessa P."/>
            <person name="Martinez D."/>
            <person name="Hibbett D."/>
            <person name="Schmoll M."/>
            <person name="Kubicek C.P."/>
            <person name="Martinez A.T."/>
            <person name="Yadav J."/>
            <person name="Master E."/>
            <person name="Magnuson J.K."/>
            <person name="James T."/>
            <person name="Yaver D."/>
            <person name="Berka R."/>
            <person name="Labutti K."/>
            <person name="Lipzen A."/>
            <person name="Aerts A."/>
            <person name="Barry K."/>
            <person name="Henrissat B."/>
            <person name="Blanchette R."/>
            <person name="Grigoriev I."/>
            <person name="Cullen D."/>
        </authorList>
    </citation>
    <scope>NUCLEOTIDE SEQUENCE [LARGE SCALE GENOMIC DNA]</scope>
    <source>
        <strain evidence="6 7">MAD-698-R-SB12</strain>
    </source>
</reference>
<evidence type="ECO:0000256" key="4">
    <source>
        <dbReference type="RuleBase" id="RU000363"/>
    </source>
</evidence>
<evidence type="ECO:0000256" key="1">
    <source>
        <dbReference type="ARBA" id="ARBA00006484"/>
    </source>
</evidence>
<name>A0A1X6MV68_9APHY</name>